<sequence>MDLKSTALPNPNPIVWISFTGGPNESVASFIQSVQRVAFQQNRIKNDEWVAELASTCFTDKALVWYLGLDKGTQSSWAKLRIALVKHYLVQPTSQAPKPSLAKAAIQPKAPPPQPKAVSTPINDFGRIEVIRPEFGERLGFLSQDSTGKFVVDPSPDLALKLQKQFQRPNSTGGVAGLHFHVYNFETVVSSYLDERHVVRIFL</sequence>
<proteinExistence type="predicted"/>
<dbReference type="OrthoDB" id="3239992at2759"/>
<keyword evidence="2" id="KW-1185">Reference proteome</keyword>
<evidence type="ECO:0000313" key="1">
    <source>
        <dbReference type="EMBL" id="KIO30588.1"/>
    </source>
</evidence>
<name>A0A0C3L9K6_9AGAM</name>
<dbReference type="HOGENOM" id="CLU_1349774_0_0_1"/>
<dbReference type="AlphaFoldDB" id="A0A0C3L9K6"/>
<dbReference type="Proteomes" id="UP000054248">
    <property type="component" value="Unassembled WGS sequence"/>
</dbReference>
<organism evidence="1 2">
    <name type="scientific">Tulasnella calospora MUT 4182</name>
    <dbReference type="NCBI Taxonomy" id="1051891"/>
    <lineage>
        <taxon>Eukaryota</taxon>
        <taxon>Fungi</taxon>
        <taxon>Dikarya</taxon>
        <taxon>Basidiomycota</taxon>
        <taxon>Agaricomycotina</taxon>
        <taxon>Agaricomycetes</taxon>
        <taxon>Cantharellales</taxon>
        <taxon>Tulasnellaceae</taxon>
        <taxon>Tulasnella</taxon>
    </lineage>
</organism>
<evidence type="ECO:0000313" key="2">
    <source>
        <dbReference type="Proteomes" id="UP000054248"/>
    </source>
</evidence>
<accession>A0A0C3L9K6</accession>
<protein>
    <submittedName>
        <fullName evidence="1">Uncharacterized protein</fullName>
    </submittedName>
</protein>
<dbReference type="EMBL" id="KN822970">
    <property type="protein sequence ID" value="KIO30588.1"/>
    <property type="molecule type" value="Genomic_DNA"/>
</dbReference>
<reference evidence="2" key="2">
    <citation type="submission" date="2015-01" db="EMBL/GenBank/DDBJ databases">
        <title>Evolutionary Origins and Diversification of the Mycorrhizal Mutualists.</title>
        <authorList>
            <consortium name="DOE Joint Genome Institute"/>
            <consortium name="Mycorrhizal Genomics Consortium"/>
            <person name="Kohler A."/>
            <person name="Kuo A."/>
            <person name="Nagy L.G."/>
            <person name="Floudas D."/>
            <person name="Copeland A."/>
            <person name="Barry K.W."/>
            <person name="Cichocki N."/>
            <person name="Veneault-Fourrey C."/>
            <person name="LaButti K."/>
            <person name="Lindquist E.A."/>
            <person name="Lipzen A."/>
            <person name="Lundell T."/>
            <person name="Morin E."/>
            <person name="Murat C."/>
            <person name="Riley R."/>
            <person name="Ohm R."/>
            <person name="Sun H."/>
            <person name="Tunlid A."/>
            <person name="Henrissat B."/>
            <person name="Grigoriev I.V."/>
            <person name="Hibbett D.S."/>
            <person name="Martin F."/>
        </authorList>
    </citation>
    <scope>NUCLEOTIDE SEQUENCE [LARGE SCALE GENOMIC DNA]</scope>
    <source>
        <strain evidence="2">MUT 4182</strain>
    </source>
</reference>
<gene>
    <name evidence="1" type="ORF">M407DRAFT_5523</name>
</gene>
<reference evidence="1 2" key="1">
    <citation type="submission" date="2014-04" db="EMBL/GenBank/DDBJ databases">
        <authorList>
            <consortium name="DOE Joint Genome Institute"/>
            <person name="Kuo A."/>
            <person name="Girlanda M."/>
            <person name="Perotto S."/>
            <person name="Kohler A."/>
            <person name="Nagy L.G."/>
            <person name="Floudas D."/>
            <person name="Copeland A."/>
            <person name="Barry K.W."/>
            <person name="Cichocki N."/>
            <person name="Veneault-Fourrey C."/>
            <person name="LaButti K."/>
            <person name="Lindquist E.A."/>
            <person name="Lipzen A."/>
            <person name="Lundell T."/>
            <person name="Morin E."/>
            <person name="Murat C."/>
            <person name="Sun H."/>
            <person name="Tunlid A."/>
            <person name="Henrissat B."/>
            <person name="Grigoriev I.V."/>
            <person name="Hibbett D.S."/>
            <person name="Martin F."/>
            <person name="Nordberg H.P."/>
            <person name="Cantor M.N."/>
            <person name="Hua S.X."/>
        </authorList>
    </citation>
    <scope>NUCLEOTIDE SEQUENCE [LARGE SCALE GENOMIC DNA]</scope>
    <source>
        <strain evidence="1 2">MUT 4182</strain>
    </source>
</reference>